<comment type="subcellular location">
    <subcellularLocation>
        <location evidence="1">Nucleus</location>
    </subcellularLocation>
</comment>
<dbReference type="GO" id="GO:0000978">
    <property type="term" value="F:RNA polymerase II cis-regulatory region sequence-specific DNA binding"/>
    <property type="evidence" value="ECO:0007669"/>
    <property type="project" value="TreeGrafter"/>
</dbReference>
<name>A0AAN5D3V6_9BILA</name>
<evidence type="ECO:0000313" key="14">
    <source>
        <dbReference type="Proteomes" id="UP001328107"/>
    </source>
</evidence>
<evidence type="ECO:0000256" key="10">
    <source>
        <dbReference type="ARBA" id="ARBA00023242"/>
    </source>
</evidence>
<comment type="caution">
    <text evidence="13">The sequence shown here is derived from an EMBL/GenBank/DDBJ whole genome shotgun (WGS) entry which is preliminary data.</text>
</comment>
<gene>
    <name evidence="13" type="ORF">PMAYCL1PPCAC_26343</name>
</gene>
<feature type="non-terminal residue" evidence="13">
    <location>
        <position position="89"/>
    </location>
</feature>
<keyword evidence="6" id="KW-0862">Zinc</keyword>
<accession>A0AAN5D3V6</accession>
<dbReference type="PANTHER" id="PTHR24393:SF34">
    <property type="entry name" value="PR_SET DOMAIN 13"/>
    <property type="match status" value="1"/>
</dbReference>
<dbReference type="SMART" id="SM00355">
    <property type="entry name" value="ZnF_C2H2"/>
    <property type="match status" value="2"/>
</dbReference>
<keyword evidence="3" id="KW-0479">Metal-binding</keyword>
<evidence type="ECO:0000256" key="4">
    <source>
        <dbReference type="ARBA" id="ARBA00022737"/>
    </source>
</evidence>
<dbReference type="InterPro" id="IPR013087">
    <property type="entry name" value="Znf_C2H2_type"/>
</dbReference>
<evidence type="ECO:0000256" key="9">
    <source>
        <dbReference type="ARBA" id="ARBA00023163"/>
    </source>
</evidence>
<evidence type="ECO:0000259" key="12">
    <source>
        <dbReference type="PROSITE" id="PS50157"/>
    </source>
</evidence>
<dbReference type="InterPro" id="IPR036236">
    <property type="entry name" value="Znf_C2H2_sf"/>
</dbReference>
<keyword evidence="10" id="KW-0539">Nucleus</keyword>
<evidence type="ECO:0000256" key="7">
    <source>
        <dbReference type="ARBA" id="ARBA00023015"/>
    </source>
</evidence>
<keyword evidence="9" id="KW-0804">Transcription</keyword>
<evidence type="ECO:0000256" key="3">
    <source>
        <dbReference type="ARBA" id="ARBA00022723"/>
    </source>
</evidence>
<keyword evidence="7" id="KW-0805">Transcription regulation</keyword>
<proteinExistence type="inferred from homology"/>
<organism evidence="13 14">
    <name type="scientific">Pristionchus mayeri</name>
    <dbReference type="NCBI Taxonomy" id="1317129"/>
    <lineage>
        <taxon>Eukaryota</taxon>
        <taxon>Metazoa</taxon>
        <taxon>Ecdysozoa</taxon>
        <taxon>Nematoda</taxon>
        <taxon>Chromadorea</taxon>
        <taxon>Rhabditida</taxon>
        <taxon>Rhabditina</taxon>
        <taxon>Diplogasteromorpha</taxon>
        <taxon>Diplogasteroidea</taxon>
        <taxon>Neodiplogasteridae</taxon>
        <taxon>Pristionchus</taxon>
    </lineage>
</organism>
<dbReference type="SUPFAM" id="SSF57667">
    <property type="entry name" value="beta-beta-alpha zinc fingers"/>
    <property type="match status" value="1"/>
</dbReference>
<evidence type="ECO:0000256" key="2">
    <source>
        <dbReference type="ARBA" id="ARBA00006991"/>
    </source>
</evidence>
<dbReference type="GO" id="GO:0001228">
    <property type="term" value="F:DNA-binding transcription activator activity, RNA polymerase II-specific"/>
    <property type="evidence" value="ECO:0007669"/>
    <property type="project" value="TreeGrafter"/>
</dbReference>
<dbReference type="GO" id="GO:0008270">
    <property type="term" value="F:zinc ion binding"/>
    <property type="evidence" value="ECO:0007669"/>
    <property type="project" value="UniProtKB-KW"/>
</dbReference>
<sequence length="89" mass="9777">SRQLEGPSSSFQGVPAAAIMQLVVKRFKCTLCPYAINVKSSLVAHSRTHTGERKYVCSTCSKRFAQAVIMRTHSRMVHGLSPFECGSCD</sequence>
<evidence type="ECO:0000256" key="1">
    <source>
        <dbReference type="ARBA" id="ARBA00004123"/>
    </source>
</evidence>
<feature type="domain" description="C2H2-type" evidence="12">
    <location>
        <begin position="55"/>
        <end position="78"/>
    </location>
</feature>
<evidence type="ECO:0000256" key="11">
    <source>
        <dbReference type="PROSITE-ProRule" id="PRU00042"/>
    </source>
</evidence>
<feature type="domain" description="C2H2-type" evidence="12">
    <location>
        <begin position="27"/>
        <end position="54"/>
    </location>
</feature>
<evidence type="ECO:0000256" key="5">
    <source>
        <dbReference type="ARBA" id="ARBA00022771"/>
    </source>
</evidence>
<dbReference type="PROSITE" id="PS00028">
    <property type="entry name" value="ZINC_FINGER_C2H2_1"/>
    <property type="match status" value="2"/>
</dbReference>
<protein>
    <recommendedName>
        <fullName evidence="12">C2H2-type domain-containing protein</fullName>
    </recommendedName>
</protein>
<keyword evidence="14" id="KW-1185">Reference proteome</keyword>
<evidence type="ECO:0000256" key="8">
    <source>
        <dbReference type="ARBA" id="ARBA00023125"/>
    </source>
</evidence>
<keyword evidence="5 11" id="KW-0863">Zinc-finger</keyword>
<feature type="non-terminal residue" evidence="13">
    <location>
        <position position="1"/>
    </location>
</feature>
<dbReference type="EMBL" id="BTRK01000005">
    <property type="protein sequence ID" value="GMR56148.1"/>
    <property type="molecule type" value="Genomic_DNA"/>
</dbReference>
<dbReference type="FunFam" id="3.30.160.60:FF:001370">
    <property type="entry name" value="Zinc finger protein"/>
    <property type="match status" value="1"/>
</dbReference>
<reference evidence="14" key="1">
    <citation type="submission" date="2022-10" db="EMBL/GenBank/DDBJ databases">
        <title>Genome assembly of Pristionchus species.</title>
        <authorList>
            <person name="Yoshida K."/>
            <person name="Sommer R.J."/>
        </authorList>
    </citation>
    <scope>NUCLEOTIDE SEQUENCE [LARGE SCALE GENOMIC DNA]</scope>
    <source>
        <strain evidence="14">RS5460</strain>
    </source>
</reference>
<dbReference type="GO" id="GO:0005634">
    <property type="term" value="C:nucleus"/>
    <property type="evidence" value="ECO:0007669"/>
    <property type="project" value="UniProtKB-SubCell"/>
</dbReference>
<dbReference type="Gene3D" id="3.30.160.60">
    <property type="entry name" value="Classic Zinc Finger"/>
    <property type="match status" value="2"/>
</dbReference>
<comment type="similarity">
    <text evidence="2">Belongs to the krueppel C2H2-type zinc-finger protein family.</text>
</comment>
<dbReference type="Proteomes" id="UP001328107">
    <property type="component" value="Unassembled WGS sequence"/>
</dbReference>
<keyword evidence="8" id="KW-0238">DNA-binding</keyword>
<dbReference type="PANTHER" id="PTHR24393">
    <property type="entry name" value="ZINC FINGER PROTEIN"/>
    <property type="match status" value="1"/>
</dbReference>
<keyword evidence="4" id="KW-0677">Repeat</keyword>
<evidence type="ECO:0000256" key="6">
    <source>
        <dbReference type="ARBA" id="ARBA00022833"/>
    </source>
</evidence>
<dbReference type="AlphaFoldDB" id="A0AAN5D3V6"/>
<dbReference type="PROSITE" id="PS50157">
    <property type="entry name" value="ZINC_FINGER_C2H2_2"/>
    <property type="match status" value="2"/>
</dbReference>
<evidence type="ECO:0000313" key="13">
    <source>
        <dbReference type="EMBL" id="GMR56148.1"/>
    </source>
</evidence>